<proteinExistence type="predicted"/>
<reference evidence="3" key="1">
    <citation type="submission" date="2016-09" db="EMBL/GenBank/DDBJ databases">
        <authorList>
            <person name="Koehorst J."/>
        </authorList>
    </citation>
    <scope>NUCLEOTIDE SEQUENCE [LARGE SCALE GENOMIC DNA]</scope>
</reference>
<feature type="compositionally biased region" description="Pro residues" evidence="1">
    <location>
        <begin position="12"/>
        <end position="34"/>
    </location>
</feature>
<dbReference type="EMBL" id="LT629973">
    <property type="protein sequence ID" value="SEH97540.1"/>
    <property type="molecule type" value="Genomic_DNA"/>
</dbReference>
<dbReference type="AlphaFoldDB" id="A0A1C7PAX6"/>
<feature type="compositionally biased region" description="Pro residues" evidence="1">
    <location>
        <begin position="41"/>
        <end position="50"/>
    </location>
</feature>
<evidence type="ECO:0000256" key="1">
    <source>
        <dbReference type="SAM" id="MobiDB-lite"/>
    </source>
</evidence>
<protein>
    <submittedName>
        <fullName evidence="2">Uncharacterized protein</fullName>
    </submittedName>
</protein>
<dbReference type="STRING" id="1679444.PYTT_2223"/>
<evidence type="ECO:0000313" key="3">
    <source>
        <dbReference type="Proteomes" id="UP000176204"/>
    </source>
</evidence>
<feature type="compositionally biased region" description="Basic and acidic residues" evidence="1">
    <location>
        <begin position="1"/>
        <end position="10"/>
    </location>
</feature>
<feature type="compositionally biased region" description="Basic and acidic residues" evidence="1">
    <location>
        <begin position="220"/>
        <end position="241"/>
    </location>
</feature>
<sequence>MSLDLKEHWKYIPPPDLLQPEPLPENPPISPEPLPADTFPSPTPIPPGDSPQPSNIVPRTSSLVPPPGPSPHLEELQAAILSHHNDPELTSILARNKELAAYTRRYDGSVPAKAVLGERIARELLGPDRARDPGLYFLATQTRLPEAQTRTQAYAAIYDHYAGKLETDYADTLARRAAENEETFSLSPSQALASIGALLLTLSADANISSTIKNTLSTLLKKEQSPSEKKNSKPVSEKQTE</sequence>
<accession>A0A1C7PAX6</accession>
<gene>
    <name evidence="2" type="ORF">PYTT_2223</name>
</gene>
<keyword evidence="3" id="KW-1185">Reference proteome</keyword>
<feature type="region of interest" description="Disordered" evidence="1">
    <location>
        <begin position="218"/>
        <end position="241"/>
    </location>
</feature>
<evidence type="ECO:0000313" key="2">
    <source>
        <dbReference type="EMBL" id="SEH97540.1"/>
    </source>
</evidence>
<feature type="region of interest" description="Disordered" evidence="1">
    <location>
        <begin position="1"/>
        <end position="73"/>
    </location>
</feature>
<dbReference type="RefSeq" id="WP_067776718.1">
    <property type="nucleotide sequence ID" value="NZ_LIGX01000031.1"/>
</dbReference>
<name>A0A1C7PAX6_9BACT</name>
<dbReference type="Proteomes" id="UP000176204">
    <property type="component" value="Chromosome I"/>
</dbReference>
<organism evidence="2 3">
    <name type="scientific">Akkermansia glycaniphila</name>
    <dbReference type="NCBI Taxonomy" id="1679444"/>
    <lineage>
        <taxon>Bacteria</taxon>
        <taxon>Pseudomonadati</taxon>
        <taxon>Verrucomicrobiota</taxon>
        <taxon>Verrucomicrobiia</taxon>
        <taxon>Verrucomicrobiales</taxon>
        <taxon>Akkermansiaceae</taxon>
        <taxon>Akkermansia</taxon>
    </lineage>
</organism>
<dbReference type="KEGG" id="agl:PYTT_2223"/>